<dbReference type="HOGENOM" id="CLU_760863_0_0_1"/>
<dbReference type="EnsemblFungi" id="CEJ09730">
    <property type="protein sequence ID" value="CEJ09730"/>
    <property type="gene ID" value="FGRRES_14026"/>
</dbReference>
<dbReference type="KEGG" id="fgr:FGSG_14026"/>
<organism evidence="1">
    <name type="scientific">Gibberella zeae (strain ATCC MYA-4620 / CBS 123657 / FGSC 9075 / NRRL 31084 / PH-1)</name>
    <name type="common">Wheat head blight fungus</name>
    <name type="synonym">Fusarium graminearum</name>
    <dbReference type="NCBI Taxonomy" id="229533"/>
    <lineage>
        <taxon>Eukaryota</taxon>
        <taxon>Fungi</taxon>
        <taxon>Dikarya</taxon>
        <taxon>Ascomycota</taxon>
        <taxon>Pezizomycotina</taxon>
        <taxon>Sordariomycetes</taxon>
        <taxon>Hypocreomycetidae</taxon>
        <taxon>Hypocreales</taxon>
        <taxon>Nectriaceae</taxon>
        <taxon>Fusarium</taxon>
    </lineage>
</organism>
<dbReference type="AlphaFoldDB" id="I1SAZ4"/>
<protein>
    <submittedName>
        <fullName evidence="1">Uncharacterized protein</fullName>
    </submittedName>
</protein>
<dbReference type="RefSeq" id="XP_011328874.1">
    <property type="nucleotide sequence ID" value="XM_011330572.1"/>
</dbReference>
<reference evidence="1" key="1">
    <citation type="journal article" date="2007" name="Science">
        <title>The Fusarium graminearum genome reveals a link between localized polymorphism and pathogen specialization.</title>
        <authorList>
            <person name="Cuomo C.A."/>
            <person name="Gueldener U."/>
            <person name="Xu J.-R."/>
            <person name="Trail F."/>
            <person name="Turgeon B.G."/>
            <person name="Di Pietro A."/>
            <person name="Walton J.D."/>
            <person name="Ma L.-J."/>
            <person name="Baker S.E."/>
            <person name="Rep M."/>
            <person name="Adam G."/>
            <person name="Antoniw J."/>
            <person name="Baldwin T."/>
            <person name="Calvo S.E."/>
            <person name="Chang Y.-L."/>
            <person name="DeCaprio D."/>
            <person name="Gale L.R."/>
            <person name="Gnerre S."/>
            <person name="Goswami R.S."/>
            <person name="Hammond-Kosack K."/>
            <person name="Harris L.J."/>
            <person name="Hilburn K."/>
            <person name="Kennell J.C."/>
            <person name="Kroken S."/>
            <person name="Magnuson J.K."/>
            <person name="Mannhaupt G."/>
            <person name="Mauceli E.W."/>
            <person name="Mewes H.-W."/>
            <person name="Mitterbauer R."/>
            <person name="Muehlbauer G."/>
            <person name="Muensterkoetter M."/>
            <person name="Nelson D."/>
            <person name="O'Donnell K."/>
            <person name="Ouellet T."/>
            <person name="Qi W."/>
            <person name="Quesneville H."/>
            <person name="Roncero M.I.G."/>
            <person name="Seong K.-Y."/>
            <person name="Tetko I.V."/>
            <person name="Urban M."/>
            <person name="Waalwijk C."/>
            <person name="Ward T.J."/>
            <person name="Yao J."/>
            <person name="Birren B.W."/>
            <person name="Kistler H.C."/>
        </authorList>
    </citation>
    <scope>NUCLEOTIDE SEQUENCE [LARGE SCALE GENOMIC DNA]</scope>
    <source>
        <strain evidence="1">PH-1 / ATCC MYA-4620 / FGSC 9075 / NRRL 31084</strain>
    </source>
</reference>
<dbReference type="GeneID" id="23560828"/>
<accession>I1SAZ4</accession>
<evidence type="ECO:0000313" key="1">
    <source>
        <dbReference type="EnsemblFungi" id="CEJ09730"/>
    </source>
</evidence>
<reference evidence="1" key="2">
    <citation type="journal article" date="2010" name="Nature">
        <title>Comparative genomics reveals mobile pathogenicity chromosomes in Fusarium.</title>
        <authorList>
            <person name="Ma L.J."/>
            <person name="van der Does H.C."/>
            <person name="Borkovich K.A."/>
            <person name="Coleman J.J."/>
            <person name="Daboussi M.J."/>
            <person name="Di Pietro A."/>
            <person name="Dufresne M."/>
            <person name="Freitag M."/>
            <person name="Grabherr M."/>
            <person name="Henrissat B."/>
            <person name="Houterman P.M."/>
            <person name="Kang S."/>
            <person name="Shim W.B."/>
            <person name="Woloshuk C."/>
            <person name="Xie X."/>
            <person name="Xu J.R."/>
            <person name="Antoniw J."/>
            <person name="Baker S.E."/>
            <person name="Bluhm B.H."/>
            <person name="Breakspear A."/>
            <person name="Brown D.W."/>
            <person name="Butchko R.A."/>
            <person name="Chapman S."/>
            <person name="Coulson R."/>
            <person name="Coutinho P.M."/>
            <person name="Danchin E.G."/>
            <person name="Diener A."/>
            <person name="Gale L.R."/>
            <person name="Gardiner D.M."/>
            <person name="Goff S."/>
            <person name="Hammond-Kosack K.E."/>
            <person name="Hilburn K."/>
            <person name="Hua-Van A."/>
            <person name="Jonkers W."/>
            <person name="Kazan K."/>
            <person name="Kodira C.D."/>
            <person name="Koehrsen M."/>
            <person name="Kumar L."/>
            <person name="Lee Y.H."/>
            <person name="Li L."/>
            <person name="Manners J.M."/>
            <person name="Miranda-Saavedra D."/>
            <person name="Mukherjee M."/>
            <person name="Park G."/>
            <person name="Park J."/>
            <person name="Park S.Y."/>
            <person name="Proctor R.H."/>
            <person name="Regev A."/>
            <person name="Ruiz-Roldan M.C."/>
            <person name="Sain D."/>
            <person name="Sakthikumar S."/>
            <person name="Sykes S."/>
            <person name="Schwartz D.C."/>
            <person name="Turgeon B.G."/>
            <person name="Wapinski I."/>
            <person name="Yoder O."/>
            <person name="Young S."/>
            <person name="Zeng Q."/>
            <person name="Zhou S."/>
            <person name="Galagan J."/>
            <person name="Cuomo C.A."/>
            <person name="Kistler H.C."/>
            <person name="Rep M."/>
        </authorList>
    </citation>
    <scope>GENOME REANNOTATION</scope>
    <source>
        <strain evidence="1">PH-1 / ATCC MYA-4620 / FGSC 9075 / NRRL 31084</strain>
    </source>
</reference>
<proteinExistence type="predicted"/>
<reference evidence="1" key="3">
    <citation type="submission" date="2017-01" db="UniProtKB">
        <authorList>
            <consortium name="EnsemblFungi"/>
        </authorList>
    </citation>
    <scope>IDENTIFICATION</scope>
    <source>
        <strain evidence="1">PH-1 / ATCC MYA-4620 / FGSC 9075 / NRRL 31084</strain>
    </source>
</reference>
<sequence length="364" mass="41911">MLDFNNLRFFPSLFEDLSYIIINDTKLHFKNFSLNLYPNNTNTFPFKDTTVTIHSPNIAGLITDPLRTYYENYQVTPYTESYSKNTSPKSSTSDSTSSTFSKYFYYQDQTQTLTSTTLNKHNSPEVKLGHTSPLQVELTIDSQQLRNAPKKVVRFEDTELYSRLKLDTKAEVADVTANIKPVESDFNDNPLAQTENISSLRKLNTDLGTNVYPTSLHDELFKKKVIFEEKNNLLSQLEISNINLEFKVTKIEQESSNLVKQKLELTKQFNINNIKDVDHIPSSIRDKYKNAYLSITNINHDITTSIHNIKNKLDFMENTKINLIKEINDNTKSISNLKYNQTLLAKEIHDIEKITGNIARTPLN</sequence>
<name>I1SAZ4_GIBZE</name>
<accession>A0A0A1P1Q0</accession>